<gene>
    <name evidence="2" type="ordered locus">Hoch_1726</name>
</gene>
<proteinExistence type="predicted"/>
<sequence length="565" mass="61474">MSLPATHLDLLLVHADDRAPVIAEGVDADAAARAPTPTQRPRPPLLWNESAEAGDLAAQRWGVIAPAGERGERLLSLIAPLIEHRRAQQNIREVTVYRVPARMDLSEAARWKKRVFRRDDDLDDELPRYQLVLGDLDEVPLAVQQVQATDGFVGRLAFDREDDYRAYVDKVVRWERQPSSAARAELVMHTVHDGSAATRRGHDALMAPGVRILERRRSFGQLSAGAIRATGAQPPSLDDLWQATGGHAPSVLMTMSHGIGAPRGGWRSAEHQRRDQGALSFGDAQALHAELLRERAFLPGGAWLAVACFGAGTAESSDYYHWLDTLRGLGHVGRGIEHVLDTLARERPFIAALPKAALASPDGPLAFIGHVDLAWAYSFYDLGDQAMRRPGRLMGVLQSLLRGDRAGVAMRALLRFFQEVNTELSALYDADARTQRRELAPRALALRSHLWMLRQDLAGYLLLGDPAVRLPLSPPAALPGDAPTTAQEPAPRPRARPQPASVRADEIDQAVCAILGGADPAAFAGRLRMSGDELASWTALYRAAGHRALVRALGDDDDGPRGSGS</sequence>
<dbReference type="eggNOG" id="COG4870">
    <property type="taxonomic scope" value="Bacteria"/>
</dbReference>
<dbReference type="Proteomes" id="UP000001880">
    <property type="component" value="Chromosome"/>
</dbReference>
<keyword evidence="3" id="KW-1185">Reference proteome</keyword>
<evidence type="ECO:0008006" key="4">
    <source>
        <dbReference type="Google" id="ProtNLM"/>
    </source>
</evidence>
<dbReference type="OrthoDB" id="3078209at2"/>
<evidence type="ECO:0000256" key="1">
    <source>
        <dbReference type="SAM" id="MobiDB-lite"/>
    </source>
</evidence>
<evidence type="ECO:0000313" key="3">
    <source>
        <dbReference type="Proteomes" id="UP000001880"/>
    </source>
</evidence>
<dbReference type="HOGENOM" id="CLU_482145_0_0_7"/>
<feature type="region of interest" description="Disordered" evidence="1">
    <location>
        <begin position="474"/>
        <end position="502"/>
    </location>
</feature>
<dbReference type="EMBL" id="CP001804">
    <property type="protein sequence ID" value="ACY14275.1"/>
    <property type="molecule type" value="Genomic_DNA"/>
</dbReference>
<name>D0LXS0_HALO1</name>
<organism evidence="2 3">
    <name type="scientific">Haliangium ochraceum (strain DSM 14365 / JCM 11303 / SMP-2)</name>
    <dbReference type="NCBI Taxonomy" id="502025"/>
    <lineage>
        <taxon>Bacteria</taxon>
        <taxon>Pseudomonadati</taxon>
        <taxon>Myxococcota</taxon>
        <taxon>Polyangia</taxon>
        <taxon>Haliangiales</taxon>
        <taxon>Kofleriaceae</taxon>
        <taxon>Haliangium</taxon>
    </lineage>
</organism>
<dbReference type="RefSeq" id="WP_012826883.1">
    <property type="nucleotide sequence ID" value="NC_013440.1"/>
</dbReference>
<protein>
    <recommendedName>
        <fullName evidence="4">CHAT domain-containing protein</fullName>
    </recommendedName>
</protein>
<reference evidence="2 3" key="1">
    <citation type="journal article" date="2010" name="Stand. Genomic Sci.">
        <title>Complete genome sequence of Haliangium ochraceum type strain (SMP-2).</title>
        <authorList>
            <consortium name="US DOE Joint Genome Institute (JGI-PGF)"/>
            <person name="Ivanova N."/>
            <person name="Daum C."/>
            <person name="Lang E."/>
            <person name="Abt B."/>
            <person name="Kopitz M."/>
            <person name="Saunders E."/>
            <person name="Lapidus A."/>
            <person name="Lucas S."/>
            <person name="Glavina Del Rio T."/>
            <person name="Nolan M."/>
            <person name="Tice H."/>
            <person name="Copeland A."/>
            <person name="Cheng J.F."/>
            <person name="Chen F."/>
            <person name="Bruce D."/>
            <person name="Goodwin L."/>
            <person name="Pitluck S."/>
            <person name="Mavromatis K."/>
            <person name="Pati A."/>
            <person name="Mikhailova N."/>
            <person name="Chen A."/>
            <person name="Palaniappan K."/>
            <person name="Land M."/>
            <person name="Hauser L."/>
            <person name="Chang Y.J."/>
            <person name="Jeffries C.D."/>
            <person name="Detter J.C."/>
            <person name="Brettin T."/>
            <person name="Rohde M."/>
            <person name="Goker M."/>
            <person name="Bristow J."/>
            <person name="Markowitz V."/>
            <person name="Eisen J.A."/>
            <person name="Hugenholtz P."/>
            <person name="Kyrpides N.C."/>
            <person name="Klenk H.P."/>
        </authorList>
    </citation>
    <scope>NUCLEOTIDE SEQUENCE [LARGE SCALE GENOMIC DNA]</scope>
    <source>
        <strain evidence="3">DSM 14365 / CIP 107738 / JCM 11303 / AJ 13395 / SMP-2</strain>
    </source>
</reference>
<dbReference type="AlphaFoldDB" id="D0LXS0"/>
<evidence type="ECO:0000313" key="2">
    <source>
        <dbReference type="EMBL" id="ACY14275.1"/>
    </source>
</evidence>
<dbReference type="KEGG" id="hoh:Hoch_1726"/>
<dbReference type="STRING" id="502025.Hoch_1726"/>
<accession>D0LXS0</accession>